<accession>A0A818JNG9</accession>
<feature type="compositionally biased region" description="Basic and acidic residues" evidence="1">
    <location>
        <begin position="685"/>
        <end position="704"/>
    </location>
</feature>
<feature type="compositionally biased region" description="Gly residues" evidence="1">
    <location>
        <begin position="712"/>
        <end position="722"/>
    </location>
</feature>
<organism evidence="2 3">
    <name type="scientific">Rotaria sordida</name>
    <dbReference type="NCBI Taxonomy" id="392033"/>
    <lineage>
        <taxon>Eukaryota</taxon>
        <taxon>Metazoa</taxon>
        <taxon>Spiralia</taxon>
        <taxon>Gnathifera</taxon>
        <taxon>Rotifera</taxon>
        <taxon>Eurotatoria</taxon>
        <taxon>Bdelloidea</taxon>
        <taxon>Philodinida</taxon>
        <taxon>Philodinidae</taxon>
        <taxon>Rotaria</taxon>
    </lineage>
</organism>
<dbReference type="Proteomes" id="UP000663823">
    <property type="component" value="Unassembled WGS sequence"/>
</dbReference>
<comment type="caution">
    <text evidence="2">The sequence shown here is derived from an EMBL/GenBank/DDBJ whole genome shotgun (WGS) entry which is preliminary data.</text>
</comment>
<feature type="region of interest" description="Disordered" evidence="1">
    <location>
        <begin position="16"/>
        <end position="51"/>
    </location>
</feature>
<evidence type="ECO:0000313" key="3">
    <source>
        <dbReference type="Proteomes" id="UP000663823"/>
    </source>
</evidence>
<protein>
    <submittedName>
        <fullName evidence="2">Uncharacterized protein</fullName>
    </submittedName>
</protein>
<feature type="compositionally biased region" description="Low complexity" evidence="1">
    <location>
        <begin position="34"/>
        <end position="45"/>
    </location>
</feature>
<name>A0A818JNG9_9BILA</name>
<feature type="compositionally biased region" description="Low complexity" evidence="1">
    <location>
        <begin position="191"/>
        <end position="201"/>
    </location>
</feature>
<dbReference type="AlphaFoldDB" id="A0A818JNG9"/>
<feature type="region of interest" description="Disordered" evidence="1">
    <location>
        <begin position="177"/>
        <end position="233"/>
    </location>
</feature>
<feature type="region of interest" description="Disordered" evidence="1">
    <location>
        <begin position="660"/>
        <end position="722"/>
    </location>
</feature>
<sequence>MVIDIAPQQHLSEIFSTNHTHHRSSSSSTHKRSSTTTNTTSNNNTMPNGHRLMTDELSKKAEQILGHAPAVVDYCRQPSIDFSTQYAPRINIKLSQSRINNHQVSPVTTSNQTIIKNRHSEIVEQLFPLILKLVAPITFTKLSETISRNSKNINNIIENRETHIASHDDINLKLSDDENEEEDDDDDDNNNKISNENQIKNQHIDSDDQVSIHSDTENDDELNRTNPNTLSLSDFIPVKHSPVESLIDIQKRSLSPSRPIQEIKQNKRKEELIKSFSSSVNIPIDIKQPTLPIIIPTYLFSDQSIKTEDDQIIEKSQKTPKRYANGTIKHETQTQMIDNSNITNGTQQKKNKTSHVYKQEPAICSTTIRIKEESNVMSNVVSSNEILSNDNTTTITQISDQPKKKPTANVRPLLQITLIDNLSSTNNTSSVLNTPDRLTTATNASTKPNYANLKNMSTKELNSLAREKKKQADGEKRTFEDIKQSMSLYLESVCYFIQCAHDEPILEQRTSLLTATLSMLQHLVYNYEKMFHISTNQSIDSVNNIRQKFLLINYWLQSFIYQLQYNANLPIIERCVHQVTEYFSHSKSPSDTNNSFIYEFSKYMLHSYNSNHYWNKAERLKREESLKKFNEQLLRQNQNRRLTRDDTTLDFLFELAREKNSKNHKNKANSVSETEANKGLSLQERQLRDAMRMREKQQLAEQKKAAGNNNASGGGGAAASAN</sequence>
<proteinExistence type="predicted"/>
<evidence type="ECO:0000256" key="1">
    <source>
        <dbReference type="SAM" id="MobiDB-lite"/>
    </source>
</evidence>
<feature type="compositionally biased region" description="Acidic residues" evidence="1">
    <location>
        <begin position="177"/>
        <end position="188"/>
    </location>
</feature>
<feature type="compositionally biased region" description="Basic residues" evidence="1">
    <location>
        <begin position="19"/>
        <end position="33"/>
    </location>
</feature>
<gene>
    <name evidence="2" type="ORF">OTI717_LOCUS4042</name>
</gene>
<dbReference type="EMBL" id="CAJOAX010000233">
    <property type="protein sequence ID" value="CAF3545812.1"/>
    <property type="molecule type" value="Genomic_DNA"/>
</dbReference>
<evidence type="ECO:0000313" key="2">
    <source>
        <dbReference type="EMBL" id="CAF3545812.1"/>
    </source>
</evidence>
<reference evidence="2" key="1">
    <citation type="submission" date="2021-02" db="EMBL/GenBank/DDBJ databases">
        <authorList>
            <person name="Nowell W R."/>
        </authorList>
    </citation>
    <scope>NUCLEOTIDE SEQUENCE</scope>
</reference>